<dbReference type="CDD" id="cd01392">
    <property type="entry name" value="HTH_LacI"/>
    <property type="match status" value="1"/>
</dbReference>
<dbReference type="SUPFAM" id="SSF53822">
    <property type="entry name" value="Periplasmic binding protein-like I"/>
    <property type="match status" value="1"/>
</dbReference>
<dbReference type="PATRIC" id="fig|1423739.3.peg.3023"/>
<dbReference type="GO" id="GO:0000976">
    <property type="term" value="F:transcription cis-regulatory region binding"/>
    <property type="evidence" value="ECO:0007669"/>
    <property type="project" value="TreeGrafter"/>
</dbReference>
<dbReference type="Proteomes" id="UP000052013">
    <property type="component" value="Unassembled WGS sequence"/>
</dbReference>
<dbReference type="EMBL" id="AZEY01000041">
    <property type="protein sequence ID" value="KRL66597.1"/>
    <property type="molecule type" value="Genomic_DNA"/>
</dbReference>
<evidence type="ECO:0000259" key="4">
    <source>
        <dbReference type="PROSITE" id="PS50932"/>
    </source>
</evidence>
<dbReference type="PROSITE" id="PS50932">
    <property type="entry name" value="HTH_LACI_2"/>
    <property type="match status" value="1"/>
</dbReference>
<comment type="caution">
    <text evidence="5">The sequence shown here is derived from an EMBL/GenBank/DDBJ whole genome shotgun (WGS) entry which is preliminary data.</text>
</comment>
<keyword evidence="3" id="KW-0804">Transcription</keyword>
<dbReference type="InterPro" id="IPR000843">
    <property type="entry name" value="HTH_LacI"/>
</dbReference>
<dbReference type="GO" id="GO:0003700">
    <property type="term" value="F:DNA-binding transcription factor activity"/>
    <property type="evidence" value="ECO:0007669"/>
    <property type="project" value="TreeGrafter"/>
</dbReference>
<name>A0A0R1SJX8_9LACO</name>
<dbReference type="STRING" id="1423739.FC85_GL002911"/>
<dbReference type="SMART" id="SM00354">
    <property type="entry name" value="HTH_LACI"/>
    <property type="match status" value="1"/>
</dbReference>
<dbReference type="Pfam" id="PF00356">
    <property type="entry name" value="LacI"/>
    <property type="match status" value="1"/>
</dbReference>
<evidence type="ECO:0000256" key="2">
    <source>
        <dbReference type="ARBA" id="ARBA00023125"/>
    </source>
</evidence>
<evidence type="ECO:0000313" key="6">
    <source>
        <dbReference type="Proteomes" id="UP000052013"/>
    </source>
</evidence>
<keyword evidence="2" id="KW-0238">DNA-binding</keyword>
<dbReference type="Gene3D" id="1.10.260.40">
    <property type="entry name" value="lambda repressor-like DNA-binding domains"/>
    <property type="match status" value="1"/>
</dbReference>
<organism evidence="5 6">
    <name type="scientific">Lentilactobacillus diolivorans DSM 14421</name>
    <dbReference type="NCBI Taxonomy" id="1423739"/>
    <lineage>
        <taxon>Bacteria</taxon>
        <taxon>Bacillati</taxon>
        <taxon>Bacillota</taxon>
        <taxon>Bacilli</taxon>
        <taxon>Lactobacillales</taxon>
        <taxon>Lactobacillaceae</taxon>
        <taxon>Lentilactobacillus</taxon>
    </lineage>
</organism>
<reference evidence="5 6" key="1">
    <citation type="journal article" date="2015" name="Genome Announc.">
        <title>Expanding the biotechnology potential of lactobacilli through comparative genomics of 213 strains and associated genera.</title>
        <authorList>
            <person name="Sun Z."/>
            <person name="Harris H.M."/>
            <person name="McCann A."/>
            <person name="Guo C."/>
            <person name="Argimon S."/>
            <person name="Zhang W."/>
            <person name="Yang X."/>
            <person name="Jeffery I.B."/>
            <person name="Cooney J.C."/>
            <person name="Kagawa T.F."/>
            <person name="Liu W."/>
            <person name="Song Y."/>
            <person name="Salvetti E."/>
            <person name="Wrobel A."/>
            <person name="Rasinkangas P."/>
            <person name="Parkhill J."/>
            <person name="Rea M.C."/>
            <person name="O'Sullivan O."/>
            <person name="Ritari J."/>
            <person name="Douillard F.P."/>
            <person name="Paul Ross R."/>
            <person name="Yang R."/>
            <person name="Briner A.E."/>
            <person name="Felis G.E."/>
            <person name="de Vos W.M."/>
            <person name="Barrangou R."/>
            <person name="Klaenhammer T.R."/>
            <person name="Caufield P.W."/>
            <person name="Cui Y."/>
            <person name="Zhang H."/>
            <person name="O'Toole P.W."/>
        </authorList>
    </citation>
    <scope>NUCLEOTIDE SEQUENCE [LARGE SCALE GENOMIC DNA]</scope>
    <source>
        <strain evidence="5 6">DSM 14421</strain>
    </source>
</reference>
<evidence type="ECO:0000313" key="5">
    <source>
        <dbReference type="EMBL" id="KRL66597.1"/>
    </source>
</evidence>
<dbReference type="InterPro" id="IPR010982">
    <property type="entry name" value="Lambda_DNA-bd_dom_sf"/>
</dbReference>
<dbReference type="InterPro" id="IPR028082">
    <property type="entry name" value="Peripla_BP_I"/>
</dbReference>
<evidence type="ECO:0000256" key="1">
    <source>
        <dbReference type="ARBA" id="ARBA00023015"/>
    </source>
</evidence>
<sequence>MLLRAKIADIARIAGLSSASVSRILNGHGRYSEETAKRVKKIADEIGYYKNRSAADLASPTNNTIGVINYPAETGANDQVIRGIMEEANHNGLDVIIMMSERDDQESIGRTVQNMIERRVFGVLFLSVRPDQEIIDKLKQANIYPQEVASASDHQISYVSSNDFQIGYQATKFLINQGYHEIGFVGADISEDFIGVNRYQGYQKALAESRIKPDDRWIFEGDGKYSYESGIQAVQYFEQGPIRISAVLATSDDAALGLINGMADVGKHIPDDLAVIGIDGTQVCVRNRPQITSVTQNFRLMGQMAVDELIRPNRKITDVRQIEIPFSIEQRETTKQGLR</sequence>
<dbReference type="AlphaFoldDB" id="A0A0R1SJX8"/>
<accession>A0A0R1SJX8</accession>
<keyword evidence="1" id="KW-0805">Transcription regulation</keyword>
<gene>
    <name evidence="5" type="ORF">FC85_GL002911</name>
</gene>
<dbReference type="SUPFAM" id="SSF47413">
    <property type="entry name" value="lambda repressor-like DNA-binding domains"/>
    <property type="match status" value="1"/>
</dbReference>
<evidence type="ECO:0000256" key="3">
    <source>
        <dbReference type="ARBA" id="ARBA00023163"/>
    </source>
</evidence>
<feature type="domain" description="HTH lacI-type" evidence="4">
    <location>
        <begin position="5"/>
        <end position="59"/>
    </location>
</feature>
<dbReference type="Pfam" id="PF13377">
    <property type="entry name" value="Peripla_BP_3"/>
    <property type="match status" value="1"/>
</dbReference>
<protein>
    <submittedName>
        <fullName evidence="5">PurR family transcriptional regulator</fullName>
    </submittedName>
</protein>
<dbReference type="Gene3D" id="3.40.50.2300">
    <property type="match status" value="2"/>
</dbReference>
<dbReference type="PANTHER" id="PTHR30146:SF109">
    <property type="entry name" value="HTH-TYPE TRANSCRIPTIONAL REGULATOR GALS"/>
    <property type="match status" value="1"/>
</dbReference>
<dbReference type="RefSeq" id="WP_371862945.1">
    <property type="nucleotide sequence ID" value="NZ_AZEY01000041.1"/>
</dbReference>
<proteinExistence type="predicted"/>
<dbReference type="PANTHER" id="PTHR30146">
    <property type="entry name" value="LACI-RELATED TRANSCRIPTIONAL REPRESSOR"/>
    <property type="match status" value="1"/>
</dbReference>
<dbReference type="InterPro" id="IPR046335">
    <property type="entry name" value="LacI/GalR-like_sensor"/>
</dbReference>